<dbReference type="Proteomes" id="UP001230649">
    <property type="component" value="Unassembled WGS sequence"/>
</dbReference>
<name>A0ACC2WHX6_9TREE</name>
<evidence type="ECO:0000313" key="2">
    <source>
        <dbReference type="Proteomes" id="UP001230649"/>
    </source>
</evidence>
<sequence length="519" mass="58535">MALPRIAIIGTGAAGLAQAKQVLDAFRNSEGLGVELVVFEARRDVGGVWLEDPEAGEYVVNTDAETNTTRVIPAKPGVLPSPIYPGLRTNLPKQLMAYRNTPFPEDVPLFPRAHHVEDYLRAYASSNNLLPYIRFETLVTHGAEVRGEFDFVSITNGHYEKASIPEISGLDKFTGKIMHSRWYRQPEDFLGKNVLVVGSFASGADIARELAFLNLPSSVLPESMTSHKSPRAADDPSRYEQSQNESTIDDERKVRVYQSSSQTPNMFTSGLAADEEDDSRPWLRLIEQRPLIDRVEEGGVIRFTDGSTLDDIDAIIFATGYLYYYPFFKRSDYPWNREEVQVLDRTVEGVDVLREDGKDVGGLQGLGMRNMDELMLFLEKDRSMALIGLPYQVVPFPLFEIQSHLVALLWAGRLPNFPTRPRIPSNPIHEPPTPPDTPRDPTARYKGAPASAESKTKRYTEQVRGAYVFGFPYEFLYENYLLSLTAEADGGMEGGWGEVEPFRWEYRKQKELRFKTIGY</sequence>
<keyword evidence="2" id="KW-1185">Reference proteome</keyword>
<gene>
    <name evidence="1" type="ORF">QFC20_002711</name>
</gene>
<proteinExistence type="predicted"/>
<evidence type="ECO:0000313" key="1">
    <source>
        <dbReference type="EMBL" id="KAJ9110945.1"/>
    </source>
</evidence>
<organism evidence="1 2">
    <name type="scientific">Naganishia adeliensis</name>
    <dbReference type="NCBI Taxonomy" id="92952"/>
    <lineage>
        <taxon>Eukaryota</taxon>
        <taxon>Fungi</taxon>
        <taxon>Dikarya</taxon>
        <taxon>Basidiomycota</taxon>
        <taxon>Agaricomycotina</taxon>
        <taxon>Tremellomycetes</taxon>
        <taxon>Filobasidiales</taxon>
        <taxon>Filobasidiaceae</taxon>
        <taxon>Naganishia</taxon>
    </lineage>
</organism>
<comment type="caution">
    <text evidence="1">The sequence shown here is derived from an EMBL/GenBank/DDBJ whole genome shotgun (WGS) entry which is preliminary data.</text>
</comment>
<protein>
    <submittedName>
        <fullName evidence="1">Uncharacterized protein</fullName>
    </submittedName>
</protein>
<accession>A0ACC2WHX6</accession>
<dbReference type="EMBL" id="JASBWS010000021">
    <property type="protein sequence ID" value="KAJ9110945.1"/>
    <property type="molecule type" value="Genomic_DNA"/>
</dbReference>
<reference evidence="1" key="1">
    <citation type="submission" date="2023-04" db="EMBL/GenBank/DDBJ databases">
        <title>Draft Genome sequencing of Naganishia species isolated from polar environments using Oxford Nanopore Technology.</title>
        <authorList>
            <person name="Leo P."/>
            <person name="Venkateswaran K."/>
        </authorList>
    </citation>
    <scope>NUCLEOTIDE SEQUENCE</scope>
    <source>
        <strain evidence="1">MNA-CCFEE 5262</strain>
    </source>
</reference>